<dbReference type="AlphaFoldDB" id="A0A0D7A957"/>
<feature type="region of interest" description="Disordered" evidence="1">
    <location>
        <begin position="128"/>
        <end position="199"/>
    </location>
</feature>
<gene>
    <name evidence="2" type="ORF">FISHEDRAFT_75182</name>
</gene>
<name>A0A0D7A957_9AGAR</name>
<feature type="region of interest" description="Disordered" evidence="1">
    <location>
        <begin position="21"/>
        <end position="60"/>
    </location>
</feature>
<dbReference type="OrthoDB" id="3363386at2759"/>
<feature type="compositionally biased region" description="Acidic residues" evidence="1">
    <location>
        <begin position="522"/>
        <end position="543"/>
    </location>
</feature>
<protein>
    <submittedName>
        <fullName evidence="2">Uncharacterized protein</fullName>
    </submittedName>
</protein>
<evidence type="ECO:0000313" key="2">
    <source>
        <dbReference type="EMBL" id="KIY46919.1"/>
    </source>
</evidence>
<reference evidence="2 3" key="1">
    <citation type="journal article" date="2015" name="Fungal Genet. Biol.">
        <title>Evolution of novel wood decay mechanisms in Agaricales revealed by the genome sequences of Fistulina hepatica and Cylindrobasidium torrendii.</title>
        <authorList>
            <person name="Floudas D."/>
            <person name="Held B.W."/>
            <person name="Riley R."/>
            <person name="Nagy L.G."/>
            <person name="Koehler G."/>
            <person name="Ransdell A.S."/>
            <person name="Younus H."/>
            <person name="Chow J."/>
            <person name="Chiniquy J."/>
            <person name="Lipzen A."/>
            <person name="Tritt A."/>
            <person name="Sun H."/>
            <person name="Haridas S."/>
            <person name="LaButti K."/>
            <person name="Ohm R.A."/>
            <person name="Kues U."/>
            <person name="Blanchette R.A."/>
            <person name="Grigoriev I.V."/>
            <person name="Minto R.E."/>
            <person name="Hibbett D.S."/>
        </authorList>
    </citation>
    <scope>NUCLEOTIDE SEQUENCE [LARGE SCALE GENOMIC DNA]</scope>
    <source>
        <strain evidence="2 3">ATCC 64428</strain>
    </source>
</reference>
<feature type="compositionally biased region" description="Low complexity" evidence="1">
    <location>
        <begin position="432"/>
        <end position="446"/>
    </location>
</feature>
<feature type="compositionally biased region" description="Low complexity" evidence="1">
    <location>
        <begin position="160"/>
        <end position="179"/>
    </location>
</feature>
<evidence type="ECO:0000256" key="1">
    <source>
        <dbReference type="SAM" id="MobiDB-lite"/>
    </source>
</evidence>
<feature type="compositionally biased region" description="Polar residues" evidence="1">
    <location>
        <begin position="184"/>
        <end position="199"/>
    </location>
</feature>
<keyword evidence="3" id="KW-1185">Reference proteome</keyword>
<feature type="region of interest" description="Disordered" evidence="1">
    <location>
        <begin position="510"/>
        <end position="565"/>
    </location>
</feature>
<sequence>MPESAVLPSILFYASSSQIPSAFGPSRTQSYCSSSSSSSASSTSDTSTSATSNASDLAPPLTNCQSRALVGILQTGNSNSFPHHKVHFAPLPDPRRGVLVTDDGDKLPLDDVGMDHLVNHNTFNSAADHLRLSSSSPPSPHLGRRDKSKSLPIAKSTRNAFSFAASSPMPSRPSSAIPSDPEELSSTPTASLRLQSPSDSAMMIDSNLSLSRPDSLNSLSRISSCTSVATNPTPTQLCTRSGWGSTLWRWASYKSNTSKISLQSSSSTVGSPLARTTSTQSNTSPNKKMPVKKKNPAPRRPPAGTRMPNGRDLFASVREETAYGGMGSVKSGGNDYWRKVQGSSSLSGAAYPAGGTADDADDDSGMVWVRKHREACERTKREQEETERLEKEKVARQAQPHEQQPHTVEHLEPIPEARSIQSNNSVEQSHHVSTSLPSSVAPPLSSDTERHDVPVSMSSAVPAPLPIGSSEHEVWRLAIPAPASVHHSSESSHVANGNVRLSATGRLGLRANRNISPSSTDENSESESDIELPDGDAEDEDEQAQMRPTSKGAVVEVVCRNHGKP</sequence>
<organism evidence="2 3">
    <name type="scientific">Fistulina hepatica ATCC 64428</name>
    <dbReference type="NCBI Taxonomy" id="1128425"/>
    <lineage>
        <taxon>Eukaryota</taxon>
        <taxon>Fungi</taxon>
        <taxon>Dikarya</taxon>
        <taxon>Basidiomycota</taxon>
        <taxon>Agaricomycotina</taxon>
        <taxon>Agaricomycetes</taxon>
        <taxon>Agaricomycetidae</taxon>
        <taxon>Agaricales</taxon>
        <taxon>Fistulinaceae</taxon>
        <taxon>Fistulina</taxon>
    </lineage>
</organism>
<proteinExistence type="predicted"/>
<feature type="compositionally biased region" description="Polar residues" evidence="1">
    <location>
        <begin position="268"/>
        <end position="284"/>
    </location>
</feature>
<feature type="region of interest" description="Disordered" evidence="1">
    <location>
        <begin position="376"/>
        <end position="455"/>
    </location>
</feature>
<feature type="region of interest" description="Disordered" evidence="1">
    <location>
        <begin position="261"/>
        <end position="311"/>
    </location>
</feature>
<accession>A0A0D7A957</accession>
<feature type="compositionally biased region" description="Basic and acidic residues" evidence="1">
    <location>
        <begin position="403"/>
        <end position="415"/>
    </location>
</feature>
<dbReference type="EMBL" id="KN882020">
    <property type="protein sequence ID" value="KIY46919.1"/>
    <property type="molecule type" value="Genomic_DNA"/>
</dbReference>
<feature type="compositionally biased region" description="Basic and acidic residues" evidence="1">
    <location>
        <begin position="376"/>
        <end position="395"/>
    </location>
</feature>
<dbReference type="Proteomes" id="UP000054144">
    <property type="component" value="Unassembled WGS sequence"/>
</dbReference>
<feature type="compositionally biased region" description="Low complexity" evidence="1">
    <location>
        <begin position="26"/>
        <end position="55"/>
    </location>
</feature>
<evidence type="ECO:0000313" key="3">
    <source>
        <dbReference type="Proteomes" id="UP000054144"/>
    </source>
</evidence>